<reference evidence="14" key="1">
    <citation type="journal article" date="2019" name="Int. J. Syst. Evol. Microbiol.">
        <title>The Global Catalogue of Microorganisms (GCM) 10K type strain sequencing project: providing services to taxonomists for standard genome sequencing and annotation.</title>
        <authorList>
            <consortium name="The Broad Institute Genomics Platform"/>
            <consortium name="The Broad Institute Genome Sequencing Center for Infectious Disease"/>
            <person name="Wu L."/>
            <person name="Ma J."/>
        </authorList>
    </citation>
    <scope>NUCLEOTIDE SEQUENCE [LARGE SCALE GENOMIC DNA]</scope>
    <source>
        <strain evidence="14">TISTR 1535</strain>
    </source>
</reference>
<comment type="pathway">
    <text evidence="10">Cell wall biogenesis; peptidoglycan biosynthesis.</text>
</comment>
<comment type="caution">
    <text evidence="10">Lacks conserved residue(s) required for the propagation of feature annotation.</text>
</comment>
<evidence type="ECO:0000256" key="10">
    <source>
        <dbReference type="HAMAP-Rule" id="MF_00033"/>
    </source>
</evidence>
<dbReference type="Proteomes" id="UP001597502">
    <property type="component" value="Unassembled WGS sequence"/>
</dbReference>
<keyword evidence="8 10" id="KW-0131">Cell cycle</keyword>
<dbReference type="EC" id="2.4.1.227" evidence="10"/>
<accession>A0ABW5VAS9</accession>
<evidence type="ECO:0000256" key="3">
    <source>
        <dbReference type="ARBA" id="ARBA00022676"/>
    </source>
</evidence>
<keyword evidence="5 10" id="KW-0133">Cell shape</keyword>
<evidence type="ECO:0000256" key="9">
    <source>
        <dbReference type="ARBA" id="ARBA00023316"/>
    </source>
</evidence>
<evidence type="ECO:0000313" key="13">
    <source>
        <dbReference type="EMBL" id="MFD2761674.1"/>
    </source>
</evidence>
<evidence type="ECO:0000256" key="7">
    <source>
        <dbReference type="ARBA" id="ARBA00023136"/>
    </source>
</evidence>
<keyword evidence="9 10" id="KW-0961">Cell wall biogenesis/degradation</keyword>
<dbReference type="NCBIfam" id="TIGR01133">
    <property type="entry name" value="murG"/>
    <property type="match status" value="1"/>
</dbReference>
<feature type="binding site" evidence="10">
    <location>
        <position position="197"/>
    </location>
    <ligand>
        <name>UDP-N-acetyl-alpha-D-glucosamine</name>
        <dbReference type="ChEBI" id="CHEBI:57705"/>
    </ligand>
</feature>
<dbReference type="HAMAP" id="MF_00033">
    <property type="entry name" value="MurG"/>
    <property type="match status" value="1"/>
</dbReference>
<sequence>MKANRILFTGGGTAGHVIVNLALIPLFQKEGWEIDYIGSRQGIERRLIEPLEGVSYHSVSTGKLRRYLSKENMKDPFKVLKGTLESWRILGKRKPSVVFSKGGFVSVPVIVAAKLRGVPAVIHESDFTPGLANKLAIPFAKRVLATFPETMDYLPQKKAEYVGAVIREELFEGDKTRGLEMCGFTKAKPVLLIMGGSGGSEKINQTVRESLNQLLPEFQIAHICGSGKIDPSAEQAGYVQFEYVHEDLKDMFAAADFVLSRAGANAIFEFLALRKPMLLVPLSRSASRGDQIINANSFKEKNYANVLEEEELTNDSLVQELNKLKKQAPVMIDHMKNYRSEKARSRVMEIIKETAGK</sequence>
<evidence type="ECO:0000256" key="5">
    <source>
        <dbReference type="ARBA" id="ARBA00022960"/>
    </source>
</evidence>
<dbReference type="InterPro" id="IPR004276">
    <property type="entry name" value="GlycoTrans_28_N"/>
</dbReference>
<evidence type="ECO:0000259" key="11">
    <source>
        <dbReference type="Pfam" id="PF03033"/>
    </source>
</evidence>
<comment type="catalytic activity">
    <reaction evidence="10">
        <text>di-trans,octa-cis-undecaprenyl diphospho-N-acetyl-alpha-D-muramoyl-L-alanyl-D-glutamyl-meso-2,6-diaminopimeloyl-D-alanyl-D-alanine + UDP-N-acetyl-alpha-D-glucosamine = di-trans,octa-cis-undecaprenyl diphospho-[N-acetyl-alpha-D-glucosaminyl-(1-&gt;4)]-N-acetyl-alpha-D-muramoyl-L-alanyl-D-glutamyl-meso-2,6-diaminopimeloyl-D-alanyl-D-alanine + UDP + H(+)</text>
        <dbReference type="Rhea" id="RHEA:31227"/>
        <dbReference type="ChEBI" id="CHEBI:15378"/>
        <dbReference type="ChEBI" id="CHEBI:57705"/>
        <dbReference type="ChEBI" id="CHEBI:58223"/>
        <dbReference type="ChEBI" id="CHEBI:61387"/>
        <dbReference type="ChEBI" id="CHEBI:61388"/>
        <dbReference type="EC" id="2.4.1.227"/>
    </reaction>
</comment>
<keyword evidence="6 10" id="KW-0573">Peptidoglycan synthesis</keyword>
<dbReference type="RefSeq" id="WP_382394404.1">
    <property type="nucleotide sequence ID" value="NZ_JBHUNA010000024.1"/>
</dbReference>
<dbReference type="NCBIfam" id="NF009102">
    <property type="entry name" value="PRK12446.1"/>
    <property type="match status" value="1"/>
</dbReference>
<dbReference type="SUPFAM" id="SSF53756">
    <property type="entry name" value="UDP-Glycosyltransferase/glycogen phosphorylase"/>
    <property type="match status" value="1"/>
</dbReference>
<feature type="domain" description="Glycosyl transferase family 28 C-terminal" evidence="12">
    <location>
        <begin position="190"/>
        <end position="343"/>
    </location>
</feature>
<keyword evidence="7 10" id="KW-0472">Membrane</keyword>
<gene>
    <name evidence="10" type="primary">murG</name>
    <name evidence="13" type="ORF">ACFSUO_12000</name>
</gene>
<evidence type="ECO:0000259" key="12">
    <source>
        <dbReference type="Pfam" id="PF04101"/>
    </source>
</evidence>
<dbReference type="CDD" id="cd03785">
    <property type="entry name" value="GT28_MurG"/>
    <property type="match status" value="1"/>
</dbReference>
<dbReference type="Pfam" id="PF03033">
    <property type="entry name" value="Glyco_transf_28"/>
    <property type="match status" value="1"/>
</dbReference>
<feature type="binding site" evidence="10">
    <location>
        <position position="291"/>
    </location>
    <ligand>
        <name>UDP-N-acetyl-alpha-D-glucosamine</name>
        <dbReference type="ChEBI" id="CHEBI:57705"/>
    </ligand>
</feature>
<proteinExistence type="inferred from homology"/>
<protein>
    <recommendedName>
        <fullName evidence="10">UDP-N-acetylglucosamine--N-acetylmuramyl-(pentapeptide) pyrophosphoryl-undecaprenol N-acetylglucosamine transferase</fullName>
        <ecNumber evidence="10">2.4.1.227</ecNumber>
    </recommendedName>
    <alternativeName>
        <fullName evidence="10">Undecaprenyl-PP-MurNAc-pentapeptide-UDPGlcNAc GlcNAc transferase</fullName>
    </alternativeName>
</protein>
<evidence type="ECO:0000313" key="14">
    <source>
        <dbReference type="Proteomes" id="UP001597502"/>
    </source>
</evidence>
<organism evidence="13 14">
    <name type="scientific">Lentibacillus juripiscarius</name>
    <dbReference type="NCBI Taxonomy" id="257446"/>
    <lineage>
        <taxon>Bacteria</taxon>
        <taxon>Bacillati</taxon>
        <taxon>Bacillota</taxon>
        <taxon>Bacilli</taxon>
        <taxon>Bacillales</taxon>
        <taxon>Bacillaceae</taxon>
        <taxon>Lentibacillus</taxon>
    </lineage>
</organism>
<keyword evidence="14" id="KW-1185">Reference proteome</keyword>
<dbReference type="InterPro" id="IPR007235">
    <property type="entry name" value="Glyco_trans_28_C"/>
</dbReference>
<evidence type="ECO:0000256" key="6">
    <source>
        <dbReference type="ARBA" id="ARBA00022984"/>
    </source>
</evidence>
<feature type="domain" description="Glycosyltransferase family 28 N-terminal" evidence="11">
    <location>
        <begin position="6"/>
        <end position="144"/>
    </location>
</feature>
<comment type="function">
    <text evidence="10">Cell wall formation. Catalyzes the transfer of a GlcNAc subunit on undecaprenyl-pyrophosphoryl-MurNAc-pentapeptide (lipid intermediate I) to form undecaprenyl-pyrophosphoryl-MurNAc-(pentapeptide)GlcNAc (lipid intermediate II).</text>
</comment>
<evidence type="ECO:0000256" key="4">
    <source>
        <dbReference type="ARBA" id="ARBA00022679"/>
    </source>
</evidence>
<keyword evidence="3 10" id="KW-0328">Glycosyltransferase</keyword>
<dbReference type="InterPro" id="IPR006009">
    <property type="entry name" value="GlcNAc_MurG"/>
</dbReference>
<feature type="binding site" evidence="10">
    <location>
        <position position="167"/>
    </location>
    <ligand>
        <name>UDP-N-acetyl-alpha-D-glucosamine</name>
        <dbReference type="ChEBI" id="CHEBI:57705"/>
    </ligand>
</feature>
<comment type="similarity">
    <text evidence="10">Belongs to the glycosyltransferase 28 family. MurG subfamily.</text>
</comment>
<keyword evidence="4 10" id="KW-0808">Transferase</keyword>
<dbReference type="Pfam" id="PF04101">
    <property type="entry name" value="Glyco_tran_28_C"/>
    <property type="match status" value="1"/>
</dbReference>
<evidence type="ECO:0000256" key="1">
    <source>
        <dbReference type="ARBA" id="ARBA00022475"/>
    </source>
</evidence>
<name>A0ABW5VAS9_9BACI</name>
<comment type="caution">
    <text evidence="13">The sequence shown here is derived from an EMBL/GenBank/DDBJ whole genome shotgun (WGS) entry which is preliminary data.</text>
</comment>
<evidence type="ECO:0000256" key="2">
    <source>
        <dbReference type="ARBA" id="ARBA00022618"/>
    </source>
</evidence>
<comment type="subcellular location">
    <subcellularLocation>
        <location evidence="10">Cell membrane</location>
        <topology evidence="10">Peripheral membrane protein</topology>
        <orientation evidence="10">Cytoplasmic side</orientation>
    </subcellularLocation>
</comment>
<dbReference type="PANTHER" id="PTHR21015">
    <property type="entry name" value="UDP-N-ACETYLGLUCOSAMINE--N-ACETYLMURAMYL-(PENTAPEPTIDE) PYROPHOSPHORYL-UNDECAPRENOL N-ACETYLGLUCOSAMINE TRANSFERASE 1"/>
    <property type="match status" value="1"/>
</dbReference>
<dbReference type="PANTHER" id="PTHR21015:SF27">
    <property type="entry name" value="UDP-N-ACETYLGLUCOSAMINE--N-ACETYLMURAMYL-(PENTAPEPTIDE) PYROPHOSPHORYL-UNDECAPRENOL N-ACETYLGLUCOSAMINE TRANSFERASE"/>
    <property type="match status" value="1"/>
</dbReference>
<keyword evidence="1 10" id="KW-1003">Cell membrane</keyword>
<dbReference type="Gene3D" id="3.40.50.2000">
    <property type="entry name" value="Glycogen Phosphorylase B"/>
    <property type="match status" value="2"/>
</dbReference>
<feature type="binding site" evidence="10">
    <location>
        <begin position="13"/>
        <end position="15"/>
    </location>
    <ligand>
        <name>UDP-N-acetyl-alpha-D-glucosamine</name>
        <dbReference type="ChEBI" id="CHEBI:57705"/>
    </ligand>
</feature>
<dbReference type="EMBL" id="JBHUNA010000024">
    <property type="protein sequence ID" value="MFD2761674.1"/>
    <property type="molecule type" value="Genomic_DNA"/>
</dbReference>
<evidence type="ECO:0000256" key="8">
    <source>
        <dbReference type="ARBA" id="ARBA00023306"/>
    </source>
</evidence>
<keyword evidence="2 10" id="KW-0132">Cell division</keyword>